<gene>
    <name evidence="3" type="ORF">GGR16_004185</name>
</gene>
<dbReference type="RefSeq" id="WP_019402356.1">
    <property type="nucleotide sequence ID" value="NZ_JACIEN010000006.1"/>
</dbReference>
<dbReference type="Pfam" id="PF03922">
    <property type="entry name" value="OmpW"/>
    <property type="match status" value="1"/>
</dbReference>
<feature type="chain" id="PRO_5032402698" evidence="2">
    <location>
        <begin position="29"/>
        <end position="236"/>
    </location>
</feature>
<dbReference type="PANTHER" id="PTHR36920:SF1">
    <property type="entry name" value="OUTER MEMBRANE PROTEIN W"/>
    <property type="match status" value="1"/>
</dbReference>
<feature type="signal peptide" evidence="2">
    <location>
        <begin position="1"/>
        <end position="28"/>
    </location>
</feature>
<evidence type="ECO:0000313" key="3">
    <source>
        <dbReference type="EMBL" id="MBB4019138.1"/>
    </source>
</evidence>
<sequence length="236" mass="25441">MTRFFSTRILSTVFIAGTAILSAFSAGAADLPRPAPAPGAPVLDDWSPWMIRVRALGVIPDESSSLKLNGLRIGGDKVSVSNSVVPELDITYFLTKNIAVELILGTTPHNIRAGGSIAGLGPIGRVWLLPPTLTLQYHVDLTDRIKPYVGAGVNYTIFYNEKARGVFSSLSVENTFGLALQAGVDVMIDRHWGVNLDVKKIFLEPKVKANIPDVGLVTGKVKLDPWLVAAGVTYRF</sequence>
<protein>
    <submittedName>
        <fullName evidence="3">Outer membrane protein</fullName>
    </submittedName>
</protein>
<evidence type="ECO:0000256" key="1">
    <source>
        <dbReference type="ARBA" id="ARBA00009330"/>
    </source>
</evidence>
<evidence type="ECO:0000256" key="2">
    <source>
        <dbReference type="SAM" id="SignalP"/>
    </source>
</evidence>
<dbReference type="Gene3D" id="2.40.160.20">
    <property type="match status" value="1"/>
</dbReference>
<accession>A0A840C6B5</accession>
<organism evidence="3 4">
    <name type="scientific">Chelatococcus caeni</name>
    <dbReference type="NCBI Taxonomy" id="1348468"/>
    <lineage>
        <taxon>Bacteria</taxon>
        <taxon>Pseudomonadati</taxon>
        <taxon>Pseudomonadota</taxon>
        <taxon>Alphaproteobacteria</taxon>
        <taxon>Hyphomicrobiales</taxon>
        <taxon>Chelatococcaceae</taxon>
        <taxon>Chelatococcus</taxon>
    </lineage>
</organism>
<evidence type="ECO:0000313" key="4">
    <source>
        <dbReference type="Proteomes" id="UP000577362"/>
    </source>
</evidence>
<dbReference type="EMBL" id="JACIEN010000006">
    <property type="protein sequence ID" value="MBB4019138.1"/>
    <property type="molecule type" value="Genomic_DNA"/>
</dbReference>
<keyword evidence="2" id="KW-0732">Signal</keyword>
<dbReference type="GO" id="GO:0055085">
    <property type="term" value="P:transmembrane transport"/>
    <property type="evidence" value="ECO:0007669"/>
    <property type="project" value="TreeGrafter"/>
</dbReference>
<name>A0A840C6B5_9HYPH</name>
<reference evidence="3 4" key="1">
    <citation type="submission" date="2020-08" db="EMBL/GenBank/DDBJ databases">
        <title>Genomic Encyclopedia of Type Strains, Phase IV (KMG-IV): sequencing the most valuable type-strain genomes for metagenomic binning, comparative biology and taxonomic classification.</title>
        <authorList>
            <person name="Goeker M."/>
        </authorList>
    </citation>
    <scope>NUCLEOTIDE SEQUENCE [LARGE SCALE GENOMIC DNA]</scope>
    <source>
        <strain evidence="3 4">DSM 103737</strain>
    </source>
</reference>
<dbReference type="InterPro" id="IPR005618">
    <property type="entry name" value="OMPW"/>
</dbReference>
<comment type="caution">
    <text evidence="3">The sequence shown here is derived from an EMBL/GenBank/DDBJ whole genome shotgun (WGS) entry which is preliminary data.</text>
</comment>
<dbReference type="AlphaFoldDB" id="A0A840C6B5"/>
<dbReference type="PANTHER" id="PTHR36920">
    <property type="match status" value="1"/>
</dbReference>
<dbReference type="Proteomes" id="UP000577362">
    <property type="component" value="Unassembled WGS sequence"/>
</dbReference>
<dbReference type="GO" id="GO:0019867">
    <property type="term" value="C:outer membrane"/>
    <property type="evidence" value="ECO:0007669"/>
    <property type="project" value="InterPro"/>
</dbReference>
<comment type="similarity">
    <text evidence="1">Belongs to the OmpW/AlkL family.</text>
</comment>
<proteinExistence type="inferred from homology"/>
<dbReference type="InterPro" id="IPR011250">
    <property type="entry name" value="OMP/PagP_B-barrel"/>
</dbReference>
<dbReference type="SUPFAM" id="SSF56925">
    <property type="entry name" value="OMPA-like"/>
    <property type="match status" value="1"/>
</dbReference>
<keyword evidence="4" id="KW-1185">Reference proteome</keyword>